<feature type="compositionally biased region" description="Low complexity" evidence="1">
    <location>
        <begin position="1"/>
        <end position="11"/>
    </location>
</feature>
<keyword evidence="3" id="KW-1185">Reference proteome</keyword>
<feature type="region of interest" description="Disordered" evidence="1">
    <location>
        <begin position="1"/>
        <end position="22"/>
    </location>
</feature>
<gene>
    <name evidence="2" type="ORF">GCM10009733_083330</name>
</gene>
<comment type="caution">
    <text evidence="2">The sequence shown here is derived from an EMBL/GenBank/DDBJ whole genome shotgun (WGS) entry which is preliminary data.</text>
</comment>
<evidence type="ECO:0000256" key="1">
    <source>
        <dbReference type="SAM" id="MobiDB-lite"/>
    </source>
</evidence>
<name>A0ABN2GMJ5_9ACTN</name>
<evidence type="ECO:0000313" key="2">
    <source>
        <dbReference type="EMBL" id="GAA1673556.1"/>
    </source>
</evidence>
<reference evidence="2 3" key="1">
    <citation type="journal article" date="2019" name="Int. J. Syst. Evol. Microbiol.">
        <title>The Global Catalogue of Microorganisms (GCM) 10K type strain sequencing project: providing services to taxonomists for standard genome sequencing and annotation.</title>
        <authorList>
            <consortium name="The Broad Institute Genomics Platform"/>
            <consortium name="The Broad Institute Genome Sequencing Center for Infectious Disease"/>
            <person name="Wu L."/>
            <person name="Ma J."/>
        </authorList>
    </citation>
    <scope>NUCLEOTIDE SEQUENCE [LARGE SCALE GENOMIC DNA]</scope>
    <source>
        <strain evidence="2 3">JCM 13929</strain>
    </source>
</reference>
<evidence type="ECO:0008006" key="4">
    <source>
        <dbReference type="Google" id="ProtNLM"/>
    </source>
</evidence>
<protein>
    <recommendedName>
        <fullName evidence="4">HTH luxR-type domain-containing protein</fullName>
    </recommendedName>
</protein>
<proteinExistence type="predicted"/>
<organism evidence="2 3">
    <name type="scientific">Nonomuraea maheshkhaliensis</name>
    <dbReference type="NCBI Taxonomy" id="419590"/>
    <lineage>
        <taxon>Bacteria</taxon>
        <taxon>Bacillati</taxon>
        <taxon>Actinomycetota</taxon>
        <taxon>Actinomycetes</taxon>
        <taxon>Streptosporangiales</taxon>
        <taxon>Streptosporangiaceae</taxon>
        <taxon>Nonomuraea</taxon>
    </lineage>
</organism>
<dbReference type="EMBL" id="BAAAMU010000096">
    <property type="protein sequence ID" value="GAA1673556.1"/>
    <property type="molecule type" value="Genomic_DNA"/>
</dbReference>
<sequence>MAVSRRAAARAGRWREPAISRSRPRACPTWPIAARFQVTDKAIGKHTNNIFAKLGLPPSDDHNRRVMAVLAYLQAAPAPPK</sequence>
<dbReference type="Proteomes" id="UP001500064">
    <property type="component" value="Unassembled WGS sequence"/>
</dbReference>
<accession>A0ABN2GMJ5</accession>
<evidence type="ECO:0000313" key="3">
    <source>
        <dbReference type="Proteomes" id="UP001500064"/>
    </source>
</evidence>